<dbReference type="Proteomes" id="UP001139409">
    <property type="component" value="Unassembled WGS sequence"/>
</dbReference>
<keyword evidence="1" id="KW-0732">Signal</keyword>
<gene>
    <name evidence="2" type="ORF">LDX50_01130</name>
</gene>
<reference evidence="2" key="1">
    <citation type="submission" date="2021-09" db="EMBL/GenBank/DDBJ databases">
        <title>Fulvivirga sp. isolated from coastal sediment.</title>
        <authorList>
            <person name="Yu H."/>
        </authorList>
    </citation>
    <scope>NUCLEOTIDE SEQUENCE</scope>
    <source>
        <strain evidence="2">1062</strain>
    </source>
</reference>
<comment type="caution">
    <text evidence="2">The sequence shown here is derived from an EMBL/GenBank/DDBJ whole genome shotgun (WGS) entry which is preliminary data.</text>
</comment>
<evidence type="ECO:0008006" key="4">
    <source>
        <dbReference type="Google" id="ProtNLM"/>
    </source>
</evidence>
<accession>A0A9X1HJR7</accession>
<proteinExistence type="predicted"/>
<evidence type="ECO:0000313" key="3">
    <source>
        <dbReference type="Proteomes" id="UP001139409"/>
    </source>
</evidence>
<dbReference type="AlphaFoldDB" id="A0A9X1HJR7"/>
<name>A0A9X1HJR7_9BACT</name>
<feature type="signal peptide" evidence="1">
    <location>
        <begin position="1"/>
        <end position="18"/>
    </location>
</feature>
<dbReference type="RefSeq" id="WP_225696566.1">
    <property type="nucleotide sequence ID" value="NZ_JAIXNE010000001.1"/>
</dbReference>
<keyword evidence="3" id="KW-1185">Reference proteome</keyword>
<feature type="chain" id="PRO_5040755644" description="Tetratricopeptide repeat protein" evidence="1">
    <location>
        <begin position="19"/>
        <end position="401"/>
    </location>
</feature>
<evidence type="ECO:0000313" key="2">
    <source>
        <dbReference type="EMBL" id="MCA6073449.1"/>
    </source>
</evidence>
<organism evidence="2 3">
    <name type="scientific">Fulvivirga sedimenti</name>
    <dbReference type="NCBI Taxonomy" id="2879465"/>
    <lineage>
        <taxon>Bacteria</taxon>
        <taxon>Pseudomonadati</taxon>
        <taxon>Bacteroidota</taxon>
        <taxon>Cytophagia</taxon>
        <taxon>Cytophagales</taxon>
        <taxon>Fulvivirgaceae</taxon>
        <taxon>Fulvivirga</taxon>
    </lineage>
</organism>
<dbReference type="EMBL" id="JAIXNE010000001">
    <property type="protein sequence ID" value="MCA6073449.1"/>
    <property type="molecule type" value="Genomic_DNA"/>
</dbReference>
<protein>
    <recommendedName>
        <fullName evidence="4">Tetratricopeptide repeat protein</fullName>
    </recommendedName>
</protein>
<evidence type="ECO:0000256" key="1">
    <source>
        <dbReference type="SAM" id="SignalP"/>
    </source>
</evidence>
<sequence>MKRLLFILLLLYPVLAPAQESYRYFDSLTYQQYVQHQYRELLSTGRKALKAGYDYYYLRMRMGIAAYELDNYDLAYIHFNAAASQNMDNTLAEYMYYSMLFSGREDHARIFFCSYQEYLPDIKETCKKGISSFYLEGGHKFSSGDIREIGDISFLHAGMAHLISPRVRIYQGYSRIKQEFTQYQWATHGGNGPGPGGPGDSVEIARDVSLVQNEYYLNPQIKIGNGSLILSPAFHYQAVQGSNDNYALSMLISQRIRLIQWRLGIAISEINVTRQQLYTAGITLYPVGSDKIYLDAEINGHVQNSDMNMIYQTRAAIRLLPRNWLEVSYGWGELYNYSDMNAFYIYNIPDTITSRFGISILSRIMQKHTLSAGYLFEKKRQSDSNINYEHRGFYLGLTILL</sequence>